<organism evidence="2 3">
    <name type="scientific">Streptomyces antimicrobicus</name>
    <dbReference type="NCBI Taxonomy" id="2883108"/>
    <lineage>
        <taxon>Bacteria</taxon>
        <taxon>Bacillati</taxon>
        <taxon>Actinomycetota</taxon>
        <taxon>Actinomycetes</taxon>
        <taxon>Kitasatosporales</taxon>
        <taxon>Streptomycetaceae</taxon>
        <taxon>Streptomyces</taxon>
    </lineage>
</organism>
<sequence>MLSAFVLQLLVSWFAFGGRDVVAATLMARFSGLWLASALNAVLELPGASRVHTDTEYDGAGRVTAVIAKRFGDETKRTTTLHTDYEELGRKTAPPAHRGRPLHLRPGRQPDRALDVVRAGRRAHHRHPGPAPGRTAPRHRGLDRPEPRLLGRTIEDPVTLRAVRRVSLGQTGEVSFTKAEFAAEAQLQISAGQGPRLTPGTAGDGTQWSVTSLRSDLVRLIQR</sequence>
<feature type="compositionally biased region" description="Basic residues" evidence="1">
    <location>
        <begin position="119"/>
        <end position="128"/>
    </location>
</feature>
<evidence type="ECO:0000256" key="1">
    <source>
        <dbReference type="SAM" id="MobiDB-lite"/>
    </source>
</evidence>
<protein>
    <submittedName>
        <fullName evidence="2">Uncharacterized protein</fullName>
    </submittedName>
</protein>
<keyword evidence="3" id="KW-1185">Reference proteome</keyword>
<name>A0ABS8B013_9ACTN</name>
<feature type="compositionally biased region" description="Basic and acidic residues" evidence="1">
    <location>
        <begin position="140"/>
        <end position="153"/>
    </location>
</feature>
<proteinExistence type="predicted"/>
<gene>
    <name evidence="2" type="ORF">LG632_00715</name>
</gene>
<dbReference type="RefSeq" id="WP_226724324.1">
    <property type="nucleotide sequence ID" value="NZ_JAJAUY010000002.1"/>
</dbReference>
<dbReference type="EMBL" id="JAJAUY010000002">
    <property type="protein sequence ID" value="MCB5177919.1"/>
    <property type="molecule type" value="Genomic_DNA"/>
</dbReference>
<reference evidence="2 3" key="1">
    <citation type="submission" date="2021-10" db="EMBL/GenBank/DDBJ databases">
        <title>Streptomyces sp. strain SMC 277, a novel streptomycete isolated from soil.</title>
        <authorList>
            <person name="Chanama M."/>
        </authorList>
    </citation>
    <scope>NUCLEOTIDE SEQUENCE [LARGE SCALE GENOMIC DNA]</scope>
    <source>
        <strain evidence="2 3">SMC 277</strain>
    </source>
</reference>
<dbReference type="Proteomes" id="UP001199054">
    <property type="component" value="Unassembled WGS sequence"/>
</dbReference>
<evidence type="ECO:0000313" key="2">
    <source>
        <dbReference type="EMBL" id="MCB5177919.1"/>
    </source>
</evidence>
<comment type="caution">
    <text evidence="2">The sequence shown here is derived from an EMBL/GenBank/DDBJ whole genome shotgun (WGS) entry which is preliminary data.</text>
</comment>
<feature type="region of interest" description="Disordered" evidence="1">
    <location>
        <begin position="91"/>
        <end position="153"/>
    </location>
</feature>
<evidence type="ECO:0000313" key="3">
    <source>
        <dbReference type="Proteomes" id="UP001199054"/>
    </source>
</evidence>
<accession>A0ABS8B013</accession>
<feature type="compositionally biased region" description="Basic residues" evidence="1">
    <location>
        <begin position="97"/>
        <end position="106"/>
    </location>
</feature>